<proteinExistence type="predicted"/>
<dbReference type="HOGENOM" id="CLU_1510304_0_0_1"/>
<dbReference type="Proteomes" id="UP000030706">
    <property type="component" value="Unassembled WGS sequence"/>
</dbReference>
<accession>A0A074XSF2</accession>
<evidence type="ECO:0000313" key="1">
    <source>
        <dbReference type="EMBL" id="KEQ88528.1"/>
    </source>
</evidence>
<dbReference type="AlphaFoldDB" id="A0A074XSF2"/>
<gene>
    <name evidence="1" type="ORF">M438DRAFT_351783</name>
</gene>
<keyword evidence="2" id="KW-1185">Reference proteome</keyword>
<reference evidence="1 2" key="1">
    <citation type="journal article" date="2014" name="BMC Genomics">
        <title>Genome sequencing of four Aureobasidium pullulans varieties: biotechnological potential, stress tolerance, and description of new species.</title>
        <authorList>
            <person name="Gostin Ar C."/>
            <person name="Ohm R.A."/>
            <person name="Kogej T."/>
            <person name="Sonjak S."/>
            <person name="Turk M."/>
            <person name="Zajc J."/>
            <person name="Zalar P."/>
            <person name="Grube M."/>
            <person name="Sun H."/>
            <person name="Han J."/>
            <person name="Sharma A."/>
            <person name="Chiniquy J."/>
            <person name="Ngan C.Y."/>
            <person name="Lipzen A."/>
            <person name="Barry K."/>
            <person name="Grigoriev I.V."/>
            <person name="Gunde-Cimerman N."/>
        </authorList>
    </citation>
    <scope>NUCLEOTIDE SEQUENCE [LARGE SCALE GENOMIC DNA]</scope>
    <source>
        <strain evidence="1 2">EXF-150</strain>
    </source>
</reference>
<organism evidence="1 2">
    <name type="scientific">Aureobasidium pullulans EXF-150</name>
    <dbReference type="NCBI Taxonomy" id="1043002"/>
    <lineage>
        <taxon>Eukaryota</taxon>
        <taxon>Fungi</taxon>
        <taxon>Dikarya</taxon>
        <taxon>Ascomycota</taxon>
        <taxon>Pezizomycotina</taxon>
        <taxon>Dothideomycetes</taxon>
        <taxon>Dothideomycetidae</taxon>
        <taxon>Dothideales</taxon>
        <taxon>Saccotheciaceae</taxon>
        <taxon>Aureobasidium</taxon>
    </lineage>
</organism>
<dbReference type="RefSeq" id="XP_029764715.1">
    <property type="nucleotide sequence ID" value="XM_029906745.1"/>
</dbReference>
<protein>
    <submittedName>
        <fullName evidence="1">Uncharacterized protein</fullName>
    </submittedName>
</protein>
<name>A0A074XSF2_AURPU</name>
<evidence type="ECO:0000313" key="2">
    <source>
        <dbReference type="Proteomes" id="UP000030706"/>
    </source>
</evidence>
<dbReference type="EMBL" id="KL584975">
    <property type="protein sequence ID" value="KEQ88528.1"/>
    <property type="molecule type" value="Genomic_DNA"/>
</dbReference>
<dbReference type="GeneID" id="40749051"/>
<sequence>MDKPDLKLDTSVDDALLLTIKRAVVMKLKDVVSHLVYEMAQNDPEIHAIEQNINAMLSDAVHIEVETRVKKRLENAASPAAAEHALRAQLEMAKNTFATKEKVIEQLQAHIDRRAMYFQTFDGLLESACADGGEDGLGAGGPLTNLLNFAHDLNDKDIEVFEQAVEDLQQGLVTNDSITKMQDELDEMIVKEDGATKEGATE</sequence>